<keyword evidence="2 4" id="KW-0732">Signal</keyword>
<protein>
    <submittedName>
        <fullName evidence="7">Alpha/beta hydrolase</fullName>
    </submittedName>
</protein>
<feature type="domain" description="AB hydrolase-1" evidence="5">
    <location>
        <begin position="103"/>
        <end position="272"/>
    </location>
</feature>
<comment type="similarity">
    <text evidence="1">Belongs to the peptidase S33 family.</text>
</comment>
<evidence type="ECO:0000256" key="3">
    <source>
        <dbReference type="ARBA" id="ARBA00022801"/>
    </source>
</evidence>
<feature type="chain" id="PRO_5024458666" evidence="4">
    <location>
        <begin position="28"/>
        <end position="553"/>
    </location>
</feature>
<dbReference type="PANTHER" id="PTHR43248:SF29">
    <property type="entry name" value="TRIPEPTIDYL AMINOPEPTIDASE"/>
    <property type="match status" value="1"/>
</dbReference>
<proteinExistence type="inferred from homology"/>
<dbReference type="EMBL" id="SDPQ02000002">
    <property type="protein sequence ID" value="KAA1398157.1"/>
    <property type="molecule type" value="Genomic_DNA"/>
</dbReference>
<feature type="signal peptide" evidence="4">
    <location>
        <begin position="1"/>
        <end position="27"/>
    </location>
</feature>
<dbReference type="Pfam" id="PF00561">
    <property type="entry name" value="Abhydrolase_1"/>
    <property type="match status" value="1"/>
</dbReference>
<reference evidence="7" key="1">
    <citation type="submission" date="2019-09" db="EMBL/GenBank/DDBJ databases">
        <authorList>
            <person name="Li J."/>
        </authorList>
    </citation>
    <scope>NUCLEOTIDE SEQUENCE [LARGE SCALE GENOMIC DNA]</scope>
    <source>
        <strain evidence="7">JCM 14732</strain>
    </source>
</reference>
<name>A0A5M4FFL1_9ACTN</name>
<dbReference type="RefSeq" id="WP_149689587.1">
    <property type="nucleotide sequence ID" value="NZ_SDPQ02000002.1"/>
</dbReference>
<dbReference type="Pfam" id="PF08386">
    <property type="entry name" value="Abhydrolase_4"/>
    <property type="match status" value="1"/>
</dbReference>
<dbReference type="InterPro" id="IPR029058">
    <property type="entry name" value="AB_hydrolase_fold"/>
</dbReference>
<feature type="domain" description="Peptidase S33 tripeptidyl aminopeptidase-like C-terminal" evidence="6">
    <location>
        <begin position="414"/>
        <end position="508"/>
    </location>
</feature>
<keyword evidence="8" id="KW-1185">Reference proteome</keyword>
<evidence type="ECO:0000256" key="4">
    <source>
        <dbReference type="SAM" id="SignalP"/>
    </source>
</evidence>
<evidence type="ECO:0000259" key="6">
    <source>
        <dbReference type="Pfam" id="PF08386"/>
    </source>
</evidence>
<dbReference type="InterPro" id="IPR000073">
    <property type="entry name" value="AB_hydrolase_1"/>
</dbReference>
<evidence type="ECO:0000256" key="2">
    <source>
        <dbReference type="ARBA" id="ARBA00022729"/>
    </source>
</evidence>
<evidence type="ECO:0000256" key="1">
    <source>
        <dbReference type="ARBA" id="ARBA00010088"/>
    </source>
</evidence>
<keyword evidence="3 7" id="KW-0378">Hydrolase</keyword>
<comment type="caution">
    <text evidence="7">The sequence shown here is derived from an EMBL/GenBank/DDBJ whole genome shotgun (WGS) entry which is preliminary data.</text>
</comment>
<dbReference type="InterPro" id="IPR013595">
    <property type="entry name" value="Pept_S33_TAP-like_C"/>
</dbReference>
<accession>A0A5M4FFL1</accession>
<dbReference type="AlphaFoldDB" id="A0A5M4FFL1"/>
<dbReference type="GO" id="GO:0016787">
    <property type="term" value="F:hydrolase activity"/>
    <property type="evidence" value="ECO:0007669"/>
    <property type="project" value="UniProtKB-KW"/>
</dbReference>
<sequence>MRKTLLCTAAAISLTVLTLAVPTVAQAKTASVAPAKSASVATAASTIPVDWGTCSSTSLKNAGAECAKISVPLDWAKPSGTQIKIAISRVKHTVPASQYQGIMLVNPGGPGGSGLGLSVLGKYVPDRHGKDVGGAYDWIGFDPRGVGASEPAVSCNPNYPGAGYNRPNYVPSTSAYNISDPWPSITNQYTTDCAANNTSGILRHMTTKDVAKDMNRIRQRLGRSQMNYYGFSYGTYLGQVYASMFPNQLRRVVFDGTVDPRGVWYGDNLDQDVAFDRNINIWFGWIAKHDDAYHLGTTKTAVRNLFYKTRDDLYANPVGPAGKKLGGAEWTDAFLYAGYYQSTWTDLADVFSSFINNDDVNALDGAFLDATGYGDDNGYSVYLGVQCTDVAWPTSWATWYKDNSAINAIAPYETWSNAWYNESCRHWPAPAHVPMRIKDLGVKSMLMIEETLDAATPYPGSIEVRKRFAKASLVAVTSGTTHANSLNGNACVDNTIADYLLTGVRPTRTSGDHADKYCKALPTPTPEAAAKQAAPQSQITKLLMKANTNMLRP</sequence>
<evidence type="ECO:0000259" key="5">
    <source>
        <dbReference type="Pfam" id="PF00561"/>
    </source>
</evidence>
<dbReference type="PANTHER" id="PTHR43248">
    <property type="entry name" value="2-SUCCINYL-6-HYDROXY-2,4-CYCLOHEXADIENE-1-CARBOXYLATE SYNTHASE"/>
    <property type="match status" value="1"/>
</dbReference>
<organism evidence="7 8">
    <name type="scientific">Aeromicrobium ginsengisoli</name>
    <dbReference type="NCBI Taxonomy" id="363867"/>
    <lineage>
        <taxon>Bacteria</taxon>
        <taxon>Bacillati</taxon>
        <taxon>Actinomycetota</taxon>
        <taxon>Actinomycetes</taxon>
        <taxon>Propionibacteriales</taxon>
        <taxon>Nocardioidaceae</taxon>
        <taxon>Aeromicrobium</taxon>
    </lineage>
</organism>
<dbReference type="InterPro" id="IPR051601">
    <property type="entry name" value="Serine_prot/Carboxylest_S33"/>
</dbReference>
<dbReference type="Gene3D" id="3.40.50.1820">
    <property type="entry name" value="alpha/beta hydrolase"/>
    <property type="match status" value="1"/>
</dbReference>
<dbReference type="OrthoDB" id="3930934at2"/>
<dbReference type="SUPFAM" id="SSF53474">
    <property type="entry name" value="alpha/beta-Hydrolases"/>
    <property type="match status" value="1"/>
</dbReference>
<gene>
    <name evidence="7" type="ORF">ESP70_012595</name>
</gene>
<evidence type="ECO:0000313" key="8">
    <source>
        <dbReference type="Proteomes" id="UP000380867"/>
    </source>
</evidence>
<evidence type="ECO:0000313" key="7">
    <source>
        <dbReference type="EMBL" id="KAA1398157.1"/>
    </source>
</evidence>
<dbReference type="Proteomes" id="UP000380867">
    <property type="component" value="Unassembled WGS sequence"/>
</dbReference>